<keyword evidence="1" id="KW-0732">Signal</keyword>
<dbReference type="EMBL" id="CP063458">
    <property type="protein sequence ID" value="QOV90970.1"/>
    <property type="molecule type" value="Genomic_DNA"/>
</dbReference>
<dbReference type="AlphaFoldDB" id="A0A7M2X2I4"/>
<dbReference type="SUPFAM" id="SSF53474">
    <property type="entry name" value="alpha/beta-Hydrolases"/>
    <property type="match status" value="1"/>
</dbReference>
<gene>
    <name evidence="2" type="ORF">IPV69_06310</name>
</gene>
<name>A0A7M2X2I4_9BACT</name>
<feature type="chain" id="PRO_5034004516" evidence="1">
    <location>
        <begin position="22"/>
        <end position="277"/>
    </location>
</feature>
<feature type="signal peptide" evidence="1">
    <location>
        <begin position="1"/>
        <end position="21"/>
    </location>
</feature>
<evidence type="ECO:0000256" key="1">
    <source>
        <dbReference type="SAM" id="SignalP"/>
    </source>
</evidence>
<protein>
    <submittedName>
        <fullName evidence="2">Prolyl oligopeptidase family serine peptidase</fullName>
    </submittedName>
</protein>
<dbReference type="KEGG" id="hbs:IPV69_06310"/>
<dbReference type="Gene3D" id="3.40.50.1820">
    <property type="entry name" value="alpha/beta hydrolase"/>
    <property type="match status" value="1"/>
</dbReference>
<sequence length="277" mass="30035">MQPRLLMIVVALLALPSLVAAADAPFPGKKSAWNGFDRYDFEVAGKPCLVVVPKEAAPGKPWVWHGEFFGHKPAPDIALLGKGYHIAYLKLSDMLGCPDAVKLMEAGHTELTTKYGLSQKPAMVGLSRGGLYVFNFAIANPQKVSCIYADAAVCDFRSWPGGKPRGLGAGKGSDRDWKLVLERYGFKSDAEAIAYKGNPVDNLKPLADAKVPLLHVFGDADDTVPWEENTKVIAERYEKLGGSITLIRKKGVNHHPHGLDDSTPIVEFIDKAAKSAK</sequence>
<dbReference type="RefSeq" id="WP_206294076.1">
    <property type="nucleotide sequence ID" value="NZ_CP063458.1"/>
</dbReference>
<keyword evidence="3" id="KW-1185">Reference proteome</keyword>
<reference evidence="2 3" key="1">
    <citation type="submission" date="2020-10" db="EMBL/GenBank/DDBJ databases">
        <title>Wide distribution of Phycisphaera-like planctomycetes from WD2101 soil group in peatlands and genome analysis of the first cultivated representative.</title>
        <authorList>
            <person name="Dedysh S.N."/>
            <person name="Beletsky A.V."/>
            <person name="Ivanova A."/>
            <person name="Kulichevskaya I.S."/>
            <person name="Suzina N.E."/>
            <person name="Philippov D.A."/>
            <person name="Rakitin A.L."/>
            <person name="Mardanov A.V."/>
            <person name="Ravin N.V."/>
        </authorList>
    </citation>
    <scope>NUCLEOTIDE SEQUENCE [LARGE SCALE GENOMIC DNA]</scope>
    <source>
        <strain evidence="2 3">M1803</strain>
    </source>
</reference>
<accession>A0A7M2X2I4</accession>
<proteinExistence type="predicted"/>
<organism evidence="2 3">
    <name type="scientific">Humisphaera borealis</name>
    <dbReference type="NCBI Taxonomy" id="2807512"/>
    <lineage>
        <taxon>Bacteria</taxon>
        <taxon>Pseudomonadati</taxon>
        <taxon>Planctomycetota</taxon>
        <taxon>Phycisphaerae</taxon>
        <taxon>Tepidisphaerales</taxon>
        <taxon>Tepidisphaeraceae</taxon>
        <taxon>Humisphaera</taxon>
    </lineage>
</organism>
<evidence type="ECO:0000313" key="2">
    <source>
        <dbReference type="EMBL" id="QOV90970.1"/>
    </source>
</evidence>
<evidence type="ECO:0000313" key="3">
    <source>
        <dbReference type="Proteomes" id="UP000593765"/>
    </source>
</evidence>
<dbReference type="InterPro" id="IPR029058">
    <property type="entry name" value="AB_hydrolase_fold"/>
</dbReference>
<dbReference type="Proteomes" id="UP000593765">
    <property type="component" value="Chromosome"/>
</dbReference>